<reference evidence="1" key="1">
    <citation type="submission" date="2014-11" db="EMBL/GenBank/DDBJ databases">
        <authorList>
            <person name="Amaro Gonzalez C."/>
        </authorList>
    </citation>
    <scope>NUCLEOTIDE SEQUENCE</scope>
</reference>
<dbReference type="EMBL" id="GBXM01026579">
    <property type="protein sequence ID" value="JAH81998.1"/>
    <property type="molecule type" value="Transcribed_RNA"/>
</dbReference>
<evidence type="ECO:0000313" key="1">
    <source>
        <dbReference type="EMBL" id="JAH81998.1"/>
    </source>
</evidence>
<organism evidence="1">
    <name type="scientific">Anguilla anguilla</name>
    <name type="common">European freshwater eel</name>
    <name type="synonym">Muraena anguilla</name>
    <dbReference type="NCBI Taxonomy" id="7936"/>
    <lineage>
        <taxon>Eukaryota</taxon>
        <taxon>Metazoa</taxon>
        <taxon>Chordata</taxon>
        <taxon>Craniata</taxon>
        <taxon>Vertebrata</taxon>
        <taxon>Euteleostomi</taxon>
        <taxon>Actinopterygii</taxon>
        <taxon>Neopterygii</taxon>
        <taxon>Teleostei</taxon>
        <taxon>Anguilliformes</taxon>
        <taxon>Anguillidae</taxon>
        <taxon>Anguilla</taxon>
    </lineage>
</organism>
<name>A0A0E9VXK9_ANGAN</name>
<reference evidence="1" key="2">
    <citation type="journal article" date="2015" name="Fish Shellfish Immunol.">
        <title>Early steps in the European eel (Anguilla anguilla)-Vibrio vulnificus interaction in the gills: Role of the RtxA13 toxin.</title>
        <authorList>
            <person name="Callol A."/>
            <person name="Pajuelo D."/>
            <person name="Ebbesson L."/>
            <person name="Teles M."/>
            <person name="MacKenzie S."/>
            <person name="Amaro C."/>
        </authorList>
    </citation>
    <scope>NUCLEOTIDE SEQUENCE</scope>
</reference>
<proteinExistence type="predicted"/>
<dbReference type="AlphaFoldDB" id="A0A0E9VXK9"/>
<sequence>MPPTSQLAVEYSSYFPLKSRLFWNAFQKFKV</sequence>
<accession>A0A0E9VXK9</accession>
<protein>
    <submittedName>
        <fullName evidence="1">Uncharacterized protein</fullName>
    </submittedName>
</protein>